<gene>
    <name evidence="8" type="ORF">OLMES_1028</name>
</gene>
<evidence type="ECO:0000313" key="9">
    <source>
        <dbReference type="Proteomes" id="UP000196027"/>
    </source>
</evidence>
<dbReference type="AlphaFoldDB" id="A0A1Y0I6R0"/>
<evidence type="ECO:0000256" key="3">
    <source>
        <dbReference type="ARBA" id="ARBA00022519"/>
    </source>
</evidence>
<sequence>MSNTSKHWANAQERGSILGIRILLWIYRLFGRFVLSIFFAPVIFYFYLFGKTSRTASLNFLRRVEQHPEQQTFKTEPGFWQGYWHHLNFGWIVLDKIDSWIGKLNATHVQYADPDRVQAIMHGNKGAVFIGSHLGNIEACRAIASSKYNKRINVLVYTHHAVAFNRILNEINPDAEIDLIQVSTLSPELMMLLRERVDQGEIVVIVGDRTPVQGPGKIKYSTFLGESAPFAIGPFVLASLLECPVYLLFFMKTRHAQLRYQMILEPFADPLQLPRKKRQEALQSWIDQYASRLEYHTVRHPYQWFNFYDFWAKDCQTERSSLPRQQS</sequence>
<dbReference type="PIRSF" id="PIRSF028561">
    <property type="entry name" value="Ac_Trasf"/>
    <property type="match status" value="1"/>
</dbReference>
<dbReference type="Pfam" id="PF03279">
    <property type="entry name" value="Lip_A_acyltrans"/>
    <property type="match status" value="1"/>
</dbReference>
<organism evidence="8 9">
    <name type="scientific">Oleiphilus messinensis</name>
    <dbReference type="NCBI Taxonomy" id="141451"/>
    <lineage>
        <taxon>Bacteria</taxon>
        <taxon>Pseudomonadati</taxon>
        <taxon>Pseudomonadota</taxon>
        <taxon>Gammaproteobacteria</taxon>
        <taxon>Oceanospirillales</taxon>
        <taxon>Oleiphilaceae</taxon>
        <taxon>Oleiphilus</taxon>
    </lineage>
</organism>
<comment type="subcellular location">
    <subcellularLocation>
        <location evidence="1">Cell inner membrane</location>
    </subcellularLocation>
</comment>
<evidence type="ECO:0000256" key="5">
    <source>
        <dbReference type="ARBA" id="ARBA00023136"/>
    </source>
</evidence>
<keyword evidence="5 7" id="KW-0472">Membrane</keyword>
<keyword evidence="7" id="KW-1133">Transmembrane helix</keyword>
<evidence type="ECO:0000256" key="6">
    <source>
        <dbReference type="ARBA" id="ARBA00023315"/>
    </source>
</evidence>
<dbReference type="GO" id="GO:0005886">
    <property type="term" value="C:plasma membrane"/>
    <property type="evidence" value="ECO:0007669"/>
    <property type="project" value="UniProtKB-SubCell"/>
</dbReference>
<evidence type="ECO:0000256" key="2">
    <source>
        <dbReference type="ARBA" id="ARBA00022475"/>
    </source>
</evidence>
<proteinExistence type="predicted"/>
<keyword evidence="2" id="KW-1003">Cell membrane</keyword>
<dbReference type="InterPro" id="IPR004960">
    <property type="entry name" value="LipA_acyltrans"/>
</dbReference>
<feature type="transmembrane region" description="Helical" evidence="7">
    <location>
        <begin position="29"/>
        <end position="49"/>
    </location>
</feature>
<name>A0A1Y0I6R0_9GAMM</name>
<protein>
    <submittedName>
        <fullName evidence="8">Acyltransferase</fullName>
    </submittedName>
</protein>
<dbReference type="KEGG" id="ome:OLMES_1028"/>
<dbReference type="PANTHER" id="PTHR30606">
    <property type="entry name" value="LIPID A BIOSYNTHESIS LAUROYL ACYLTRANSFERASE"/>
    <property type="match status" value="1"/>
</dbReference>
<reference evidence="8 9" key="1">
    <citation type="submission" date="2017-05" db="EMBL/GenBank/DDBJ databases">
        <title>Genomic insights into alkan degradation activity of Oleiphilus messinensis.</title>
        <authorList>
            <person name="Kozyavkin S.A."/>
            <person name="Slesarev A.I."/>
            <person name="Golyshin P.N."/>
            <person name="Korzhenkov A."/>
            <person name="Golyshina O.N."/>
            <person name="Toshchakov S.V."/>
        </authorList>
    </citation>
    <scope>NUCLEOTIDE SEQUENCE [LARGE SCALE GENOMIC DNA]</scope>
    <source>
        <strain evidence="8 9">ME102</strain>
    </source>
</reference>
<evidence type="ECO:0000256" key="7">
    <source>
        <dbReference type="SAM" id="Phobius"/>
    </source>
</evidence>
<keyword evidence="4 8" id="KW-0808">Transferase</keyword>
<dbReference type="OrthoDB" id="9808633at2"/>
<dbReference type="PANTHER" id="PTHR30606:SF9">
    <property type="entry name" value="LIPID A BIOSYNTHESIS LAUROYLTRANSFERASE"/>
    <property type="match status" value="1"/>
</dbReference>
<keyword evidence="9" id="KW-1185">Reference proteome</keyword>
<dbReference type="InterPro" id="IPR014548">
    <property type="entry name" value="Ac_Trasf"/>
</dbReference>
<keyword evidence="3" id="KW-0997">Cell inner membrane</keyword>
<evidence type="ECO:0000256" key="4">
    <source>
        <dbReference type="ARBA" id="ARBA00022679"/>
    </source>
</evidence>
<feature type="transmembrane region" description="Helical" evidence="7">
    <location>
        <begin position="228"/>
        <end position="249"/>
    </location>
</feature>
<dbReference type="CDD" id="cd07984">
    <property type="entry name" value="LPLAT_LABLAT-like"/>
    <property type="match status" value="1"/>
</dbReference>
<dbReference type="GO" id="GO:0009247">
    <property type="term" value="P:glycolipid biosynthetic process"/>
    <property type="evidence" value="ECO:0007669"/>
    <property type="project" value="UniProtKB-ARBA"/>
</dbReference>
<dbReference type="Proteomes" id="UP000196027">
    <property type="component" value="Chromosome"/>
</dbReference>
<evidence type="ECO:0000313" key="8">
    <source>
        <dbReference type="EMBL" id="ARU55114.1"/>
    </source>
</evidence>
<evidence type="ECO:0000256" key="1">
    <source>
        <dbReference type="ARBA" id="ARBA00004533"/>
    </source>
</evidence>
<accession>A0A1Y0I6R0</accession>
<keyword evidence="6 8" id="KW-0012">Acyltransferase</keyword>
<keyword evidence="7" id="KW-0812">Transmembrane</keyword>
<dbReference type="RefSeq" id="WP_087460252.1">
    <property type="nucleotide sequence ID" value="NZ_CP021425.1"/>
</dbReference>
<dbReference type="EMBL" id="CP021425">
    <property type="protein sequence ID" value="ARU55114.1"/>
    <property type="molecule type" value="Genomic_DNA"/>
</dbReference>
<dbReference type="GO" id="GO:0016746">
    <property type="term" value="F:acyltransferase activity"/>
    <property type="evidence" value="ECO:0007669"/>
    <property type="project" value="UniProtKB-KW"/>
</dbReference>